<dbReference type="Proteomes" id="UP001642540">
    <property type="component" value="Unassembled WGS sequence"/>
</dbReference>
<feature type="domain" description="Peptidase S1" evidence="4">
    <location>
        <begin position="93"/>
        <end position="350"/>
    </location>
</feature>
<dbReference type="InterPro" id="IPR018114">
    <property type="entry name" value="TRYPSIN_HIS"/>
</dbReference>
<sequence>MRVGFHLSVLLAVGLFDSVWGNCSNEMCIPDGIPCSKLFKGNKNVESITKRKSCTFKQGANSFPGKYKGVCCATQEDADTFVAKKALGNLARTISGAEPNEYPHQVRFITKGMCGGTVYNKNWIITAAHCVRHDNNVFSENNGKFTTKWGEQKAYVIAGQSHVTNATEDDKYYIDKIILHEDWKPKEIGKGHDIALLHLARPLQLAKGKIQPMRLEPADYVPHYGGTGIVIGYGNVHEKLGPGSDDLMETEAPIHSPAKAARLSLEPEGGSGNRGTIHLKQHLAIGGEDSGVVVGQGDSGGPFICADDHNKPILCGIASYKTCLPYKMCRRPSYYVRVAPFLTWIKKNTGGEKQETNLLFDTPMFPEKIVDEDAPPYLLRVTLLKQSCAGVLLTPKLVSITGECIEANGGTAKIGSALIYHHQTGTQLMPTGAAVMEGFERDISPNITQYLKRHVNKNDLAFIILAEPFEVTQYAKLPPRGYEVKGRAVEYAFNDKTNSLERRTFVQMDEEDCLKKLNTVDKNLDLGSDKLCMKQVYSARAECDRDVGAPLMCENGKYFCGAKSFHGCSFSAFPELFNNNDDSNIRRTIDAYAKQYK</sequence>
<dbReference type="InterPro" id="IPR043504">
    <property type="entry name" value="Peptidase_S1_PA_chymotrypsin"/>
</dbReference>
<dbReference type="PRINTS" id="PR00722">
    <property type="entry name" value="CHYMOTRYPSIN"/>
</dbReference>
<dbReference type="PROSITE" id="PS00134">
    <property type="entry name" value="TRYPSIN_HIS"/>
    <property type="match status" value="1"/>
</dbReference>
<dbReference type="InterPro" id="IPR001254">
    <property type="entry name" value="Trypsin_dom"/>
</dbReference>
<evidence type="ECO:0000313" key="5">
    <source>
        <dbReference type="EMBL" id="CAL8087527.1"/>
    </source>
</evidence>
<evidence type="ECO:0000313" key="6">
    <source>
        <dbReference type="Proteomes" id="UP001642540"/>
    </source>
</evidence>
<comment type="similarity">
    <text evidence="2">Belongs to the peptidase S1 family. CLIP subfamily.</text>
</comment>
<dbReference type="PANTHER" id="PTHR24256">
    <property type="entry name" value="TRYPTASE-RELATED"/>
    <property type="match status" value="1"/>
</dbReference>
<keyword evidence="1" id="KW-1015">Disulfide bond</keyword>
<dbReference type="Gene3D" id="2.40.10.10">
    <property type="entry name" value="Trypsin-like serine proteases"/>
    <property type="match status" value="3"/>
</dbReference>
<evidence type="ECO:0000259" key="4">
    <source>
        <dbReference type="PROSITE" id="PS50240"/>
    </source>
</evidence>
<feature type="domain" description="Peptidase S1" evidence="4">
    <location>
        <begin position="348"/>
        <end position="597"/>
    </location>
</feature>
<dbReference type="EMBL" id="CAXLJM020000021">
    <property type="protein sequence ID" value="CAL8087527.1"/>
    <property type="molecule type" value="Genomic_DNA"/>
</dbReference>
<evidence type="ECO:0000256" key="2">
    <source>
        <dbReference type="ARBA" id="ARBA00024195"/>
    </source>
</evidence>
<dbReference type="PROSITE" id="PS50240">
    <property type="entry name" value="TRYPSIN_DOM"/>
    <property type="match status" value="2"/>
</dbReference>
<protein>
    <recommendedName>
        <fullName evidence="4">Peptidase S1 domain-containing protein</fullName>
    </recommendedName>
</protein>
<dbReference type="SUPFAM" id="SSF50494">
    <property type="entry name" value="Trypsin-like serine proteases"/>
    <property type="match status" value="2"/>
</dbReference>
<feature type="signal peptide" evidence="3">
    <location>
        <begin position="1"/>
        <end position="21"/>
    </location>
</feature>
<gene>
    <name evidence="5" type="ORF">ODALV1_LOCUS6772</name>
</gene>
<accession>A0ABP1Q323</accession>
<keyword evidence="6" id="KW-1185">Reference proteome</keyword>
<organism evidence="5 6">
    <name type="scientific">Orchesella dallaii</name>
    <dbReference type="NCBI Taxonomy" id="48710"/>
    <lineage>
        <taxon>Eukaryota</taxon>
        <taxon>Metazoa</taxon>
        <taxon>Ecdysozoa</taxon>
        <taxon>Arthropoda</taxon>
        <taxon>Hexapoda</taxon>
        <taxon>Collembola</taxon>
        <taxon>Entomobryomorpha</taxon>
        <taxon>Entomobryoidea</taxon>
        <taxon>Orchesellidae</taxon>
        <taxon>Orchesellinae</taxon>
        <taxon>Orchesella</taxon>
    </lineage>
</organism>
<proteinExistence type="inferred from homology"/>
<dbReference type="InterPro" id="IPR051487">
    <property type="entry name" value="Ser/Thr_Proteases_Immune/Dev"/>
</dbReference>
<keyword evidence="3" id="KW-0732">Signal</keyword>
<dbReference type="SMART" id="SM00020">
    <property type="entry name" value="Tryp_SPc"/>
    <property type="match status" value="1"/>
</dbReference>
<name>A0ABP1Q323_9HEXA</name>
<evidence type="ECO:0000256" key="1">
    <source>
        <dbReference type="ARBA" id="ARBA00023157"/>
    </source>
</evidence>
<dbReference type="Pfam" id="PF00089">
    <property type="entry name" value="Trypsin"/>
    <property type="match status" value="2"/>
</dbReference>
<feature type="chain" id="PRO_5046886649" description="Peptidase S1 domain-containing protein" evidence="3">
    <location>
        <begin position="22"/>
        <end position="597"/>
    </location>
</feature>
<dbReference type="InterPro" id="IPR009003">
    <property type="entry name" value="Peptidase_S1_PA"/>
</dbReference>
<dbReference type="CDD" id="cd00190">
    <property type="entry name" value="Tryp_SPc"/>
    <property type="match status" value="1"/>
</dbReference>
<dbReference type="InterPro" id="IPR001314">
    <property type="entry name" value="Peptidase_S1A"/>
</dbReference>
<evidence type="ECO:0000256" key="3">
    <source>
        <dbReference type="SAM" id="SignalP"/>
    </source>
</evidence>
<reference evidence="5 6" key="1">
    <citation type="submission" date="2024-08" db="EMBL/GenBank/DDBJ databases">
        <authorList>
            <person name="Cucini C."/>
            <person name="Frati F."/>
        </authorList>
    </citation>
    <scope>NUCLEOTIDE SEQUENCE [LARGE SCALE GENOMIC DNA]</scope>
</reference>
<comment type="caution">
    <text evidence="5">The sequence shown here is derived from an EMBL/GenBank/DDBJ whole genome shotgun (WGS) entry which is preliminary data.</text>
</comment>